<proteinExistence type="predicted"/>
<feature type="compositionally biased region" description="Acidic residues" evidence="8">
    <location>
        <begin position="376"/>
        <end position="399"/>
    </location>
</feature>
<keyword evidence="9" id="KW-0472">Membrane</keyword>
<feature type="domain" description="Protein kinase" evidence="10">
    <location>
        <begin position="14"/>
        <end position="267"/>
    </location>
</feature>
<dbReference type="PANTHER" id="PTHR43289">
    <property type="entry name" value="MITOGEN-ACTIVATED PROTEIN KINASE KINASE KINASE 20-RELATED"/>
    <property type="match status" value="1"/>
</dbReference>
<dbReference type="GO" id="GO:0004674">
    <property type="term" value="F:protein serine/threonine kinase activity"/>
    <property type="evidence" value="ECO:0007669"/>
    <property type="project" value="UniProtKB-KW"/>
</dbReference>
<keyword evidence="2" id="KW-0723">Serine/threonine-protein kinase</keyword>
<evidence type="ECO:0000256" key="9">
    <source>
        <dbReference type="SAM" id="Phobius"/>
    </source>
</evidence>
<keyword evidence="4 7" id="KW-0547">Nucleotide-binding</keyword>
<dbReference type="InterPro" id="IPR011009">
    <property type="entry name" value="Kinase-like_dom_sf"/>
</dbReference>
<evidence type="ECO:0000256" key="2">
    <source>
        <dbReference type="ARBA" id="ARBA00022527"/>
    </source>
</evidence>
<reference evidence="11 12" key="1">
    <citation type="submission" date="2015-11" db="EMBL/GenBank/DDBJ databases">
        <authorList>
            <person name="Zhang Y."/>
            <person name="Guo Z."/>
        </authorList>
    </citation>
    <scope>NUCLEOTIDE SEQUENCE [LARGE SCALE GENOMIC DNA]</scope>
    <source>
        <strain evidence="11 12">YFY001</strain>
    </source>
</reference>
<dbReference type="InterPro" id="IPR008271">
    <property type="entry name" value="Ser/Thr_kinase_AS"/>
</dbReference>
<keyword evidence="9" id="KW-1133">Transmembrane helix</keyword>
<evidence type="ECO:0000256" key="7">
    <source>
        <dbReference type="PROSITE-ProRule" id="PRU10141"/>
    </source>
</evidence>
<name>A0A1L3MEX1_9MICO</name>
<evidence type="ECO:0000256" key="6">
    <source>
        <dbReference type="ARBA" id="ARBA00022840"/>
    </source>
</evidence>
<dbReference type="EMBL" id="CP013290">
    <property type="protein sequence ID" value="APH00860.1"/>
    <property type="molecule type" value="Genomic_DNA"/>
</dbReference>
<sequence>MTDDTTPELIGGRYERLRPIGRGGMGTVWLARDTVLGRQVALKQIGDFPGESEGETRRAMREARAAAALNHPNVVAVYDVTEHAGTPWLVMEYVAGPTLSSAIRERGPMTPKGAADLGAQLAGALAAAHRAGIVHRDVKPANVLIGGGRPKLGDFGIARAGTDDQLTQTGLVTGTPSYMAPEVAMGDEGGEAADVWALGATIYFAVEGQDAYPSQGNALATLRSISARPPRRPERAGPLEPVLADMLSRDPGRRGTMAQVLRRLESIAAGGTAGASPAAARTTVAPAAGAAGGAGAPFDRQASAPAPRKGNGLLWALLVAGIIALAVAAIAFAATRGDDDPGVGGTSTTTPTSSEPETLTETTTETETAEPTQEPTTEESSESSDETSQESSDDAPITEEEGRRFVEEYFATVTSDRDAAWDMLAPARQTDRAGYDEFWEGIASVQTENITVDEEASTVSVKLTYNPKGRPKSVETHTYELTRIDGRIRMTK</sequence>
<evidence type="ECO:0000256" key="3">
    <source>
        <dbReference type="ARBA" id="ARBA00022679"/>
    </source>
</evidence>
<dbReference type="PROSITE" id="PS00108">
    <property type="entry name" value="PROTEIN_KINASE_ST"/>
    <property type="match status" value="1"/>
</dbReference>
<feature type="region of interest" description="Disordered" evidence="8">
    <location>
        <begin position="336"/>
        <end position="403"/>
    </location>
</feature>
<evidence type="ECO:0000256" key="8">
    <source>
        <dbReference type="SAM" id="MobiDB-lite"/>
    </source>
</evidence>
<dbReference type="InterPro" id="IPR017441">
    <property type="entry name" value="Protein_kinase_ATP_BS"/>
</dbReference>
<dbReference type="Pfam" id="PF00069">
    <property type="entry name" value="Pkinase"/>
    <property type="match status" value="1"/>
</dbReference>
<evidence type="ECO:0000256" key="1">
    <source>
        <dbReference type="ARBA" id="ARBA00012513"/>
    </source>
</evidence>
<keyword evidence="12" id="KW-1185">Reference proteome</keyword>
<dbReference type="CDD" id="cd14014">
    <property type="entry name" value="STKc_PknB_like"/>
    <property type="match status" value="1"/>
</dbReference>
<evidence type="ECO:0000313" key="11">
    <source>
        <dbReference type="EMBL" id="APH00860.1"/>
    </source>
</evidence>
<gene>
    <name evidence="11" type="ORF">ASJ30_04365</name>
</gene>
<dbReference type="PROSITE" id="PS00107">
    <property type="entry name" value="PROTEIN_KINASE_ATP"/>
    <property type="match status" value="1"/>
</dbReference>
<dbReference type="Gene3D" id="1.10.510.10">
    <property type="entry name" value="Transferase(Phosphotransferase) domain 1"/>
    <property type="match status" value="1"/>
</dbReference>
<dbReference type="Proteomes" id="UP000182938">
    <property type="component" value="Chromosome"/>
</dbReference>
<evidence type="ECO:0000259" key="10">
    <source>
        <dbReference type="PROSITE" id="PS50011"/>
    </source>
</evidence>
<evidence type="ECO:0000313" key="12">
    <source>
        <dbReference type="Proteomes" id="UP000182938"/>
    </source>
</evidence>
<evidence type="ECO:0000256" key="4">
    <source>
        <dbReference type="ARBA" id="ARBA00022741"/>
    </source>
</evidence>
<dbReference type="EC" id="2.7.11.1" evidence="1"/>
<dbReference type="SMART" id="SM00220">
    <property type="entry name" value="S_TKc"/>
    <property type="match status" value="1"/>
</dbReference>
<evidence type="ECO:0000256" key="5">
    <source>
        <dbReference type="ARBA" id="ARBA00022777"/>
    </source>
</evidence>
<dbReference type="Gene3D" id="3.30.200.20">
    <property type="entry name" value="Phosphorylase Kinase, domain 1"/>
    <property type="match status" value="1"/>
</dbReference>
<keyword evidence="6 7" id="KW-0067">ATP-binding</keyword>
<dbReference type="SUPFAM" id="SSF56112">
    <property type="entry name" value="Protein kinase-like (PK-like)"/>
    <property type="match status" value="1"/>
</dbReference>
<keyword evidence="9" id="KW-0812">Transmembrane</keyword>
<keyword evidence="3" id="KW-0808">Transferase</keyword>
<dbReference type="KEGG" id="jte:ASJ30_04365"/>
<dbReference type="PROSITE" id="PS50011">
    <property type="entry name" value="PROTEIN_KINASE_DOM"/>
    <property type="match status" value="1"/>
</dbReference>
<protein>
    <recommendedName>
        <fullName evidence="1">non-specific serine/threonine protein kinase</fullName>
        <ecNumber evidence="1">2.7.11.1</ecNumber>
    </recommendedName>
</protein>
<dbReference type="RefSeq" id="WP_072624024.1">
    <property type="nucleotide sequence ID" value="NZ_CP013290.1"/>
</dbReference>
<organism evidence="11 12">
    <name type="scientific">Janibacter indicus</name>
    <dbReference type="NCBI Taxonomy" id="857417"/>
    <lineage>
        <taxon>Bacteria</taxon>
        <taxon>Bacillati</taxon>
        <taxon>Actinomycetota</taxon>
        <taxon>Actinomycetes</taxon>
        <taxon>Micrococcales</taxon>
        <taxon>Intrasporangiaceae</taxon>
        <taxon>Janibacter</taxon>
    </lineage>
</organism>
<dbReference type="AlphaFoldDB" id="A0A1L3MEX1"/>
<accession>A0A1L3MEX1</accession>
<dbReference type="PANTHER" id="PTHR43289:SF6">
    <property type="entry name" value="SERINE_THREONINE-PROTEIN KINASE NEKL-3"/>
    <property type="match status" value="1"/>
</dbReference>
<keyword evidence="5" id="KW-0418">Kinase</keyword>
<dbReference type="GO" id="GO:0005524">
    <property type="term" value="F:ATP binding"/>
    <property type="evidence" value="ECO:0007669"/>
    <property type="project" value="UniProtKB-UniRule"/>
</dbReference>
<feature type="compositionally biased region" description="Low complexity" evidence="8">
    <location>
        <begin position="346"/>
        <end position="375"/>
    </location>
</feature>
<feature type="transmembrane region" description="Helical" evidence="9">
    <location>
        <begin position="313"/>
        <end position="334"/>
    </location>
</feature>
<dbReference type="InterPro" id="IPR000719">
    <property type="entry name" value="Prot_kinase_dom"/>
</dbReference>
<feature type="binding site" evidence="7">
    <location>
        <position position="43"/>
    </location>
    <ligand>
        <name>ATP</name>
        <dbReference type="ChEBI" id="CHEBI:30616"/>
    </ligand>
</feature>